<dbReference type="RefSeq" id="XP_065658984.1">
    <property type="nucleotide sequence ID" value="XM_065802912.1"/>
</dbReference>
<keyword evidence="1" id="KW-1133">Transmembrane helix</keyword>
<evidence type="ECO:0000256" key="1">
    <source>
        <dbReference type="SAM" id="Phobius"/>
    </source>
</evidence>
<accession>A0ABM4CBD4</accession>
<dbReference type="Proteomes" id="UP001652625">
    <property type="component" value="Chromosome 08"/>
</dbReference>
<keyword evidence="2" id="KW-0732">Signal</keyword>
<feature type="signal peptide" evidence="2">
    <location>
        <begin position="1"/>
        <end position="16"/>
    </location>
</feature>
<dbReference type="GeneID" id="136083510"/>
<evidence type="ECO:0000313" key="4">
    <source>
        <dbReference type="RefSeq" id="XP_065658984.1"/>
    </source>
</evidence>
<sequence length="338" mass="38863">MYASLALLTLLQFENSELFYVERYSSKNDGDFLYLNEKQCNFVTNSTWVAKFNVCVCFAGSTFHILKNKMGCYTSSNEFESECSNSDVSLVSWYANDLFVCIIMPILQQNLFNVYLYTNNSWQLVNSYPKKNQVELLISDHNNIRGKLIKLAYNENKQKCVVLKVIGKAYYPFIHPFIKSVAVNRDNKSMENAFLSFKTKKVHFSSTKRIASVTLFSCFLVIIAGVGIFVYIKKRNEEFQDLSIVEANAVVENQEDLKNNSDKKNRNEKKNENEGIYTNLVLTEVCQGEYSTLTLSVQNIQSNFVCQHSSSLKVDEKSTDVIQEHLYFEIEPEVNITT</sequence>
<name>A0ABM4CBD4_HYDVU</name>
<evidence type="ECO:0000256" key="2">
    <source>
        <dbReference type="SAM" id="SignalP"/>
    </source>
</evidence>
<proteinExistence type="predicted"/>
<feature type="chain" id="PRO_5047512268" evidence="2">
    <location>
        <begin position="17"/>
        <end position="338"/>
    </location>
</feature>
<keyword evidence="1" id="KW-0472">Membrane</keyword>
<reference evidence="4" key="1">
    <citation type="submission" date="2025-08" db="UniProtKB">
        <authorList>
            <consortium name="RefSeq"/>
        </authorList>
    </citation>
    <scope>IDENTIFICATION</scope>
</reference>
<organism evidence="3 4">
    <name type="scientific">Hydra vulgaris</name>
    <name type="common">Hydra</name>
    <name type="synonym">Hydra attenuata</name>
    <dbReference type="NCBI Taxonomy" id="6087"/>
    <lineage>
        <taxon>Eukaryota</taxon>
        <taxon>Metazoa</taxon>
        <taxon>Cnidaria</taxon>
        <taxon>Hydrozoa</taxon>
        <taxon>Hydroidolina</taxon>
        <taxon>Anthoathecata</taxon>
        <taxon>Aplanulata</taxon>
        <taxon>Hydridae</taxon>
        <taxon>Hydra</taxon>
    </lineage>
</organism>
<evidence type="ECO:0000313" key="3">
    <source>
        <dbReference type="Proteomes" id="UP001652625"/>
    </source>
</evidence>
<keyword evidence="1" id="KW-0812">Transmembrane</keyword>
<feature type="transmembrane region" description="Helical" evidence="1">
    <location>
        <begin position="210"/>
        <end position="232"/>
    </location>
</feature>
<protein>
    <submittedName>
        <fullName evidence="4">Uncharacterized protein LOC136083510 isoform X1</fullName>
    </submittedName>
</protein>
<keyword evidence="3" id="KW-1185">Reference proteome</keyword>
<gene>
    <name evidence="4" type="primary">LOC136083510</name>
</gene>